<dbReference type="Proteomes" id="UP000448943">
    <property type="component" value="Unassembled WGS sequence"/>
</dbReference>
<evidence type="ECO:0000313" key="4">
    <source>
        <dbReference type="Proteomes" id="UP000448943"/>
    </source>
</evidence>
<dbReference type="InterPro" id="IPR000326">
    <property type="entry name" value="PAP2/HPO"/>
</dbReference>
<reference evidence="3 4" key="1">
    <citation type="submission" date="2019-01" db="EMBL/GenBank/DDBJ databases">
        <title>Chengkuizengella sp. nov., isolated from deep-sea sediment of East Pacific Ocean.</title>
        <authorList>
            <person name="Yang J."/>
            <person name="Lai Q."/>
            <person name="Shao Z."/>
        </authorList>
    </citation>
    <scope>NUCLEOTIDE SEQUENCE [LARGE SCALE GENOMIC DNA]</scope>
    <source>
        <strain evidence="3 4">YPA3-1-1</strain>
    </source>
</reference>
<dbReference type="EMBL" id="SIJB01000013">
    <property type="protein sequence ID" value="NBI28369.1"/>
    <property type="molecule type" value="Genomic_DNA"/>
</dbReference>
<dbReference type="AlphaFoldDB" id="A0A6N9PXX8"/>
<dbReference type="Pfam" id="PF01569">
    <property type="entry name" value="PAP2"/>
    <property type="match status" value="1"/>
</dbReference>
<feature type="domain" description="Phosphatidic acid phosphatase type 2/haloperoxidase" evidence="2">
    <location>
        <begin position="141"/>
        <end position="229"/>
    </location>
</feature>
<dbReference type="SUPFAM" id="SSF48317">
    <property type="entry name" value="Acid phosphatase/Vanadium-dependent haloperoxidase"/>
    <property type="match status" value="1"/>
</dbReference>
<name>A0A6N9PXX8_9BACL</name>
<evidence type="ECO:0000313" key="3">
    <source>
        <dbReference type="EMBL" id="NBI28369.1"/>
    </source>
</evidence>
<proteinExistence type="predicted"/>
<organism evidence="3 4">
    <name type="scientific">Chengkuizengella marina</name>
    <dbReference type="NCBI Taxonomy" id="2507566"/>
    <lineage>
        <taxon>Bacteria</taxon>
        <taxon>Bacillati</taxon>
        <taxon>Bacillota</taxon>
        <taxon>Bacilli</taxon>
        <taxon>Bacillales</taxon>
        <taxon>Paenibacillaceae</taxon>
        <taxon>Chengkuizengella</taxon>
    </lineage>
</organism>
<dbReference type="PANTHER" id="PTHR34599:SF1">
    <property type="entry name" value="PHOSPHATIDIC ACID PHOSPHATASE TYPE 2_HALOPEROXIDASE DOMAIN-CONTAINING PROTEIN"/>
    <property type="match status" value="1"/>
</dbReference>
<dbReference type="PANTHER" id="PTHR34599">
    <property type="entry name" value="PEROXIDASE-RELATED"/>
    <property type="match status" value="1"/>
</dbReference>
<dbReference type="InterPro" id="IPR052559">
    <property type="entry name" value="V-haloperoxidase"/>
</dbReference>
<dbReference type="RefSeq" id="WP_160645160.1">
    <property type="nucleotide sequence ID" value="NZ_SIJB01000013.1"/>
</dbReference>
<dbReference type="Gene3D" id="1.10.606.20">
    <property type="match status" value="1"/>
</dbReference>
<comment type="caution">
    <text evidence="3">The sequence shown here is derived from an EMBL/GenBank/DDBJ whole genome shotgun (WGS) entry which is preliminary data.</text>
</comment>
<accession>A0A6N9PXX8</accession>
<dbReference type="InterPro" id="IPR036938">
    <property type="entry name" value="PAP2/HPO_sf"/>
</dbReference>
<keyword evidence="4" id="KW-1185">Reference proteome</keyword>
<sequence length="289" mass="32460">MSKCCDNFDPNYLLWNEVPYAGEDSPPTNPEDPLAGSWPMYFYNRCGQKFQIKQTGEHVYFTVKHPNFIDWGGAQLDAVYETANHLDEFKKQVATYWGTGVANKQWLPVLDILVDTYGVTAPYAARLEAAVLAAANDAFMITWYYKFMWLVARPDQYDQTFATLLCTPRHPTYPSGHAAVAGCVTTMLKYFFPAEAARLDELGEECAVSRLYALVHFPVDNDEGLKLGRQVAEHIIPILASETDSSGKPIDVPYTENKHADLPPPPYEQVIPFDFPDNCTSLTLPPDDS</sequence>
<feature type="region of interest" description="Disordered" evidence="1">
    <location>
        <begin position="247"/>
        <end position="267"/>
    </location>
</feature>
<dbReference type="CDD" id="cd03398">
    <property type="entry name" value="PAP2_haloperoxidase"/>
    <property type="match status" value="1"/>
</dbReference>
<gene>
    <name evidence="3" type="ORF">ERL59_05310</name>
</gene>
<evidence type="ECO:0000256" key="1">
    <source>
        <dbReference type="SAM" id="MobiDB-lite"/>
    </source>
</evidence>
<dbReference type="OrthoDB" id="7793240at2"/>
<protein>
    <submittedName>
        <fullName evidence="3">Phosphatase PAP2 family protein</fullName>
    </submittedName>
</protein>
<evidence type="ECO:0000259" key="2">
    <source>
        <dbReference type="Pfam" id="PF01569"/>
    </source>
</evidence>